<keyword evidence="1" id="KW-0732">Signal</keyword>
<protein>
    <submittedName>
        <fullName evidence="3">LysM peptidoglycan-binding domain-containing protein</fullName>
    </submittedName>
</protein>
<dbReference type="CDD" id="cd00118">
    <property type="entry name" value="LysM"/>
    <property type="match status" value="3"/>
</dbReference>
<dbReference type="RefSeq" id="WP_343796716.1">
    <property type="nucleotide sequence ID" value="NZ_BAAAGF010000001.1"/>
</dbReference>
<dbReference type="InterPro" id="IPR036779">
    <property type="entry name" value="LysM_dom_sf"/>
</dbReference>
<feature type="chain" id="PRO_5047162689" evidence="1">
    <location>
        <begin position="21"/>
        <end position="636"/>
    </location>
</feature>
<organism evidence="3 4">
    <name type="scientific">Gaetbulibacter jejuensis</name>
    <dbReference type="NCBI Taxonomy" id="584607"/>
    <lineage>
        <taxon>Bacteria</taxon>
        <taxon>Pseudomonadati</taxon>
        <taxon>Bacteroidota</taxon>
        <taxon>Flavobacteriia</taxon>
        <taxon>Flavobacteriales</taxon>
        <taxon>Flavobacteriaceae</taxon>
        <taxon>Gaetbulibacter</taxon>
    </lineage>
</organism>
<dbReference type="SMART" id="SM00257">
    <property type="entry name" value="LysM"/>
    <property type="match status" value="4"/>
</dbReference>
<evidence type="ECO:0000259" key="2">
    <source>
        <dbReference type="PROSITE" id="PS51782"/>
    </source>
</evidence>
<feature type="domain" description="LysM" evidence="2">
    <location>
        <begin position="149"/>
        <end position="192"/>
    </location>
</feature>
<reference evidence="4" key="1">
    <citation type="journal article" date="2019" name="Int. J. Syst. Evol. Microbiol.">
        <title>The Global Catalogue of Microorganisms (GCM) 10K type strain sequencing project: providing services to taxonomists for standard genome sequencing and annotation.</title>
        <authorList>
            <consortium name="The Broad Institute Genomics Platform"/>
            <consortium name="The Broad Institute Genome Sequencing Center for Infectious Disease"/>
            <person name="Wu L."/>
            <person name="Ma J."/>
        </authorList>
    </citation>
    <scope>NUCLEOTIDE SEQUENCE [LARGE SCALE GENOMIC DNA]</scope>
    <source>
        <strain evidence="4">JCM 15976</strain>
    </source>
</reference>
<dbReference type="PANTHER" id="PTHR33734">
    <property type="entry name" value="LYSM DOMAIN-CONTAINING GPI-ANCHORED PROTEIN 2"/>
    <property type="match status" value="1"/>
</dbReference>
<dbReference type="PROSITE" id="PS51782">
    <property type="entry name" value="LYSM"/>
    <property type="match status" value="3"/>
</dbReference>
<sequence length="636" mass="72150">MKKLVLIAIIFFATCITAFAQDFKTHKVKQGETIEDIAKQYLVTPFDIYALNPDAKKGLKVNTVLIIPTSKVKEEDLTTETKEIIGFRTHKTKRKETLYSISKEYDIEIDEIKKHNTFLYANNLRKGDKLKIPRYKTVVSKVTIDNSIKKYKVLPKEGKWRVAYKFGITVPQLEALNPNMNEVLQPGDELNVPNISNNEEKVIEENYNYYTVLKSEGYMALNRKLGLTQEQLETLNPELKESGLKLGMVLKVPSDVDTTISANDVANTNLTSHLKNFNTKRIALMMPYRLNRIDIDSIADVKRAIRTDSRLSISLDFHAGMLYALDSAKRLGISTYLKVFDTRDHASEVTKILNSNDFSDYDAVIGPLMPDNFDRVASDLKRDNIPVISPFTTPKNLYDNVYQTVPSSDLLQKAMINFVKLDTLPKHIVIISDAKNKAVSSMIRSELAASKQIFSRKDKDGKDSNYILISDLDGVFKPGRNIVFLETSNEAFASNVISMLNGIHNDEQQIVLMTTNKNSAFEGENISNYHLSNLKFHYPSANKTFSSSTTNGFVNAYKRDHNGVEPNKYAVRGFDLTLDVLMRLASEEDLFDASGSEIETEYVENKFRYSKKLFGGYFNEAVYIVKYDDLTIVEAK</sequence>
<dbReference type="SUPFAM" id="SSF54106">
    <property type="entry name" value="LysM domain"/>
    <property type="match status" value="3"/>
</dbReference>
<evidence type="ECO:0000313" key="4">
    <source>
        <dbReference type="Proteomes" id="UP001500736"/>
    </source>
</evidence>
<accession>A0ABP3US41</accession>
<gene>
    <name evidence="3" type="ORF">GCM10009431_12730</name>
</gene>
<dbReference type="PANTHER" id="PTHR33734:SF22">
    <property type="entry name" value="MEMBRANE-BOUND LYTIC MUREIN TRANSGLYCOSYLASE D"/>
    <property type="match status" value="1"/>
</dbReference>
<dbReference type="EMBL" id="BAAAGF010000001">
    <property type="protein sequence ID" value="GAA0741516.1"/>
    <property type="molecule type" value="Genomic_DNA"/>
</dbReference>
<dbReference type="Proteomes" id="UP001500736">
    <property type="component" value="Unassembled WGS sequence"/>
</dbReference>
<dbReference type="InterPro" id="IPR018392">
    <property type="entry name" value="LysM"/>
</dbReference>
<dbReference type="SUPFAM" id="SSF53822">
    <property type="entry name" value="Periplasmic binding protein-like I"/>
    <property type="match status" value="1"/>
</dbReference>
<feature type="signal peptide" evidence="1">
    <location>
        <begin position="1"/>
        <end position="20"/>
    </location>
</feature>
<dbReference type="Gene3D" id="3.40.50.2300">
    <property type="match status" value="1"/>
</dbReference>
<evidence type="ECO:0000313" key="3">
    <source>
        <dbReference type="EMBL" id="GAA0741516.1"/>
    </source>
</evidence>
<dbReference type="InterPro" id="IPR028082">
    <property type="entry name" value="Peripla_BP_I"/>
</dbReference>
<comment type="caution">
    <text evidence="3">The sequence shown here is derived from an EMBL/GenBank/DDBJ whole genome shotgun (WGS) entry which is preliminary data.</text>
</comment>
<dbReference type="Pfam" id="PF01476">
    <property type="entry name" value="LysM"/>
    <property type="match status" value="4"/>
</dbReference>
<proteinExistence type="predicted"/>
<keyword evidence="4" id="KW-1185">Reference proteome</keyword>
<evidence type="ECO:0000256" key="1">
    <source>
        <dbReference type="SAM" id="SignalP"/>
    </source>
</evidence>
<feature type="domain" description="LysM" evidence="2">
    <location>
        <begin position="24"/>
        <end position="67"/>
    </location>
</feature>
<feature type="domain" description="LysM" evidence="2">
    <location>
        <begin position="88"/>
        <end position="132"/>
    </location>
</feature>
<name>A0ABP3US41_9FLAO</name>
<dbReference type="Gene3D" id="3.10.350.10">
    <property type="entry name" value="LysM domain"/>
    <property type="match status" value="3"/>
</dbReference>